<sequence length="61" mass="7189">QYKLRWTGNADYLLGVSDYFNMMTMLVIFTSNVYILRICFFTIRQMQVNFGSDSAPHLMIL</sequence>
<keyword evidence="3" id="KW-1185">Reference proteome</keyword>
<accession>A0A0S4M552</accession>
<keyword evidence="1" id="KW-0812">Transmembrane</keyword>
<protein>
    <submittedName>
        <fullName evidence="2">Putative membrane protein (Partial)</fullName>
    </submittedName>
</protein>
<evidence type="ECO:0000313" key="2">
    <source>
        <dbReference type="EMBL" id="CUT18336.1"/>
    </source>
</evidence>
<keyword evidence="1" id="KW-0472">Membrane</keyword>
<dbReference type="Proteomes" id="UP000198651">
    <property type="component" value="Chromosome I"/>
</dbReference>
<evidence type="ECO:0000313" key="3">
    <source>
        <dbReference type="Proteomes" id="UP000198651"/>
    </source>
</evidence>
<feature type="transmembrane region" description="Helical" evidence="1">
    <location>
        <begin position="20"/>
        <end position="40"/>
    </location>
</feature>
<dbReference type="EMBL" id="LN906597">
    <property type="protein sequence ID" value="CUT18336.1"/>
    <property type="molecule type" value="Genomic_DNA"/>
</dbReference>
<organism evidence="2 3">
    <name type="scientific">Candidatus Ichthyocystis hellenicum</name>
    <dbReference type="NCBI Taxonomy" id="1561003"/>
    <lineage>
        <taxon>Bacteria</taxon>
        <taxon>Pseudomonadati</taxon>
        <taxon>Pseudomonadota</taxon>
        <taxon>Betaproteobacteria</taxon>
        <taxon>Burkholderiales</taxon>
        <taxon>Candidatus Ichthyocystis</taxon>
    </lineage>
</organism>
<name>A0A0S4M552_9BURK</name>
<proteinExistence type="predicted"/>
<reference evidence="3" key="1">
    <citation type="submission" date="2015-11" db="EMBL/GenBank/DDBJ databases">
        <authorList>
            <person name="Seth-Smith H.M.B."/>
        </authorList>
    </citation>
    <scope>NUCLEOTIDE SEQUENCE [LARGE SCALE GENOMIC DNA]</scope>
    <source>
        <strain evidence="3">2013Ark11</strain>
    </source>
</reference>
<evidence type="ECO:0000256" key="1">
    <source>
        <dbReference type="SAM" id="Phobius"/>
    </source>
</evidence>
<gene>
    <name evidence="2" type="ORF">Ark11_1538</name>
</gene>
<keyword evidence="1" id="KW-1133">Transmembrane helix</keyword>
<dbReference type="AlphaFoldDB" id="A0A0S4M552"/>
<feature type="non-terminal residue" evidence="2">
    <location>
        <position position="1"/>
    </location>
</feature>